<dbReference type="InterPro" id="IPR005493">
    <property type="entry name" value="RraA/RraA-like"/>
</dbReference>
<dbReference type="CDD" id="cd16841">
    <property type="entry name" value="RraA_family"/>
    <property type="match status" value="1"/>
</dbReference>
<feature type="binding site" evidence="1">
    <location>
        <begin position="139"/>
        <end position="142"/>
    </location>
    <ligand>
        <name>substrate</name>
    </ligand>
</feature>
<dbReference type="Pfam" id="PF03737">
    <property type="entry name" value="RraA-like"/>
    <property type="match status" value="1"/>
</dbReference>
<dbReference type="SUPFAM" id="SSF89562">
    <property type="entry name" value="RraA-like"/>
    <property type="match status" value="1"/>
</dbReference>
<dbReference type="OrthoDB" id="1476984at2759"/>
<evidence type="ECO:0000256" key="1">
    <source>
        <dbReference type="PIRSR" id="PIRSR605493-1"/>
    </source>
</evidence>
<dbReference type="Gene3D" id="3.50.30.40">
    <property type="entry name" value="Ribonuclease E inhibitor RraA/RraA-like"/>
    <property type="match status" value="1"/>
</dbReference>
<dbReference type="AlphaFoldDB" id="A0A6A4Q219"/>
<evidence type="ECO:0000313" key="3">
    <source>
        <dbReference type="Proteomes" id="UP000447434"/>
    </source>
</evidence>
<dbReference type="PANTHER" id="PTHR33254:SF4">
    <property type="entry name" value="4-HYDROXY-4-METHYL-2-OXOGLUTARATE ALDOLASE 3-RELATED"/>
    <property type="match status" value="1"/>
</dbReference>
<protein>
    <submittedName>
        <fullName evidence="2">Putative oxaloacetate decarboxylase</fullName>
    </submittedName>
</protein>
<evidence type="ECO:0000313" key="2">
    <source>
        <dbReference type="EMBL" id="KAE9607878.1"/>
    </source>
</evidence>
<dbReference type="InterPro" id="IPR036704">
    <property type="entry name" value="RraA/RraA-like_sf"/>
</dbReference>
<reference evidence="3" key="1">
    <citation type="journal article" date="2020" name="Nat. Commun.">
        <title>Genome sequence of the cluster root forming white lupin.</title>
        <authorList>
            <person name="Hufnagel B."/>
            <person name="Marques A."/>
            <person name="Soriano A."/>
            <person name="Marques L."/>
            <person name="Divol F."/>
            <person name="Doumas P."/>
            <person name="Sallet E."/>
            <person name="Mancinotti D."/>
            <person name="Carrere S."/>
            <person name="Marande W."/>
            <person name="Arribat S."/>
            <person name="Keller J."/>
            <person name="Huneau C."/>
            <person name="Blein T."/>
            <person name="Aime D."/>
            <person name="Laguerre M."/>
            <person name="Taylor J."/>
            <person name="Schubert V."/>
            <person name="Nelson M."/>
            <person name="Geu-Flores F."/>
            <person name="Crespi M."/>
            <person name="Gallardo-Guerrero K."/>
            <person name="Delaux P.-M."/>
            <person name="Salse J."/>
            <person name="Berges H."/>
            <person name="Guyot R."/>
            <person name="Gouzy J."/>
            <person name="Peret B."/>
        </authorList>
    </citation>
    <scope>NUCLEOTIDE SEQUENCE [LARGE SCALE GENOMIC DNA]</scope>
    <source>
        <strain evidence="3">cv. Amiga</strain>
    </source>
</reference>
<accession>A0A6A4Q219</accession>
<dbReference type="EMBL" id="WOCE01000009">
    <property type="protein sequence ID" value="KAE9607878.1"/>
    <property type="molecule type" value="Genomic_DNA"/>
</dbReference>
<organism evidence="2 3">
    <name type="scientific">Lupinus albus</name>
    <name type="common">White lupine</name>
    <name type="synonym">Lupinus termis</name>
    <dbReference type="NCBI Taxonomy" id="3870"/>
    <lineage>
        <taxon>Eukaryota</taxon>
        <taxon>Viridiplantae</taxon>
        <taxon>Streptophyta</taxon>
        <taxon>Embryophyta</taxon>
        <taxon>Tracheophyta</taxon>
        <taxon>Spermatophyta</taxon>
        <taxon>Magnoliopsida</taxon>
        <taxon>eudicotyledons</taxon>
        <taxon>Gunneridae</taxon>
        <taxon>Pentapetalae</taxon>
        <taxon>rosids</taxon>
        <taxon>fabids</taxon>
        <taxon>Fabales</taxon>
        <taxon>Fabaceae</taxon>
        <taxon>Papilionoideae</taxon>
        <taxon>50 kb inversion clade</taxon>
        <taxon>genistoids sensu lato</taxon>
        <taxon>core genistoids</taxon>
        <taxon>Genisteae</taxon>
        <taxon>Lupinus</taxon>
    </lineage>
</organism>
<comment type="caution">
    <text evidence="2">The sequence shown here is derived from an EMBL/GenBank/DDBJ whole genome shotgun (WGS) entry which is preliminary data.</text>
</comment>
<proteinExistence type="predicted"/>
<name>A0A6A4Q219_LUPAL</name>
<sequence length="156" mass="17337">MAHTPRRVNEVIFAWNLFYIQSHKKPKYQHHSFNPFELSILASSSFSFGSNIYIYTINMAVIATADICDTNATHIERGDLRVLHPHFKIYGKTKAFSGPIMTLKVFEENVLVREALETKGEGRVLVIDGGGSKRCALVGGNLGQLAQNMGWVGLGL</sequence>
<dbReference type="Proteomes" id="UP000447434">
    <property type="component" value="Chromosome 9"/>
</dbReference>
<dbReference type="PANTHER" id="PTHR33254">
    <property type="entry name" value="4-HYDROXY-4-METHYL-2-OXOGLUTARATE ALDOLASE 3-RELATED"/>
    <property type="match status" value="1"/>
</dbReference>
<keyword evidence="3" id="KW-1185">Reference proteome</keyword>
<gene>
    <name evidence="2" type="ORF">Lalb_Chr09g0334811</name>
</gene>